<dbReference type="InterPro" id="IPR027417">
    <property type="entry name" value="P-loop_NTPase"/>
</dbReference>
<evidence type="ECO:0000313" key="14">
    <source>
        <dbReference type="EMBL" id="KAG9243909.1"/>
    </source>
</evidence>
<dbReference type="CDD" id="cd18579">
    <property type="entry name" value="ABC_6TM_ABCC_D1"/>
    <property type="match status" value="1"/>
</dbReference>
<dbReference type="AlphaFoldDB" id="A0A9P7Z1Y6"/>
<feature type="domain" description="ABC transmembrane type-1" evidence="13">
    <location>
        <begin position="643"/>
        <end position="920"/>
    </location>
</feature>
<feature type="transmembrane region" description="Helical" evidence="11">
    <location>
        <begin position="862"/>
        <end position="883"/>
    </location>
</feature>
<keyword evidence="15" id="KW-1185">Reference proteome</keyword>
<dbReference type="Pfam" id="PF00005">
    <property type="entry name" value="ABC_tran"/>
    <property type="match status" value="2"/>
</dbReference>
<dbReference type="InterPro" id="IPR017871">
    <property type="entry name" value="ABC_transporter-like_CS"/>
</dbReference>
<dbReference type="PROSITE" id="PS00211">
    <property type="entry name" value="ABC_TRANSPORTER_1"/>
    <property type="match status" value="2"/>
</dbReference>
<evidence type="ECO:0000256" key="1">
    <source>
        <dbReference type="ARBA" id="ARBA00004651"/>
    </source>
</evidence>
<feature type="transmembrane region" description="Helical" evidence="11">
    <location>
        <begin position="183"/>
        <end position="204"/>
    </location>
</feature>
<evidence type="ECO:0000256" key="2">
    <source>
        <dbReference type="ARBA" id="ARBA00009726"/>
    </source>
</evidence>
<dbReference type="Gene3D" id="1.20.1560.10">
    <property type="entry name" value="ABC transporter type 1, transmembrane domain"/>
    <property type="match status" value="2"/>
</dbReference>
<evidence type="ECO:0000256" key="4">
    <source>
        <dbReference type="ARBA" id="ARBA00022475"/>
    </source>
</evidence>
<comment type="caution">
    <text evidence="14">The sequence shown here is derived from an EMBL/GenBank/DDBJ whole genome shotgun (WGS) entry which is preliminary data.</text>
</comment>
<dbReference type="PANTHER" id="PTHR24223:SF399">
    <property type="entry name" value="ABC TRANSPORTER ATNG"/>
    <property type="match status" value="1"/>
</dbReference>
<evidence type="ECO:0000259" key="12">
    <source>
        <dbReference type="PROSITE" id="PS50893"/>
    </source>
</evidence>
<name>A0A9P7Z1Y6_9HELO</name>
<sequence>MMADLDNIDHTLKAATLEQRARYHWSRRSAKPERRLEVARVLLNVLRREVAVIVFPRLCLIGFTFAQPFLISRIISWISQPNSSLVQNEGYSLIAATFLIYAESPTLHYQHNLYRLVTAFRAAALTIIYEHLLSTETVPNDSPAVTLMATDIDRISSSLENLHEVWALAIEVIIGTYLLGRQLGWVCVAPLIVVVLSTIGSGKVTRLIGDRRKMWADAVQRRIGTTTRVLASMKSVKLMGLTEVMAGTFQNQRVGETQKQAGYRWIIVWMNVFSNIPWALAPVATFIIFTLQTQGNQSLTTTTDFTSLSIITLLTSPAAKLLAAVPSTAASRGCFDRIQEFLVSSTMQDPREHFSSREKRAPVEVEKVTAGPAPGAAPVLINASVKFEDSGLSLVIGKTGVGKSTFLRLLLGEIKCETGRVMLSDLEIQTAYCSQEPWLPNASIYQIICTAESAKDPDWYRSVLNACLLDEDLVRLRHGDQTVVGSGGVKLSGGQKQRIALARAIYSRPKLLLLDDSFSAQDLSTIATIVARLFGNSGLLQQLGCTTFLVSHSSFVLKVARKVFQLGGSGKSRQVPVDPQILQDMMNEEHVVAPSQEAEAQTTATTLTTESLGSKEKVEPYTQVGERATCRYYLKHIGIGKLLIFVLFCAINSFCSSFSQIWLEWWADDDSQRNGFYTGIYALLAVGNILSMGGYVGKQMMVKIAPATARTLHQVLLDATISARFSTFVDIDTGSILNRFSQDMTLVEGSLPIGLLVTISNFFSLSAQLGLIASGSLYMAATIPFMLAALYILQHVYLQTSRPLRLLDLDAKGPIFSHFTTTANGLVTIRAFGWQEDAAKKSIRLVVESQKPYYLMFCAQRWLNLILDSNVMVLATILVALVVNLRASTGAGRLGVSLNNVLNFNLTIRSVVNGYTMVETSLGSIAGVMSFAESTRSEPKPRLYVVPPPEWPARGDIQVTSLTTLHSNDQPAVRDLSLEIKAGERIAICGRTASGKTSVIMGMMQLNETSHVSIVIDSIDLADLPRDLVRQRIKCIPQDSLVLSGSVRFNLIPTMPPIHQDEQLIEALEQIHLWDTINHHGGLATELSDYSLSHGQQQLFALARAMLSDCCILILDEATSDMVLETDRIAQAAIRKYFHGRTTITVAHRLETIMDSDKIAVMESSRLVEYGRPKNLSSDLASALSRLLAHGEQRPAQGSAAEK</sequence>
<organism evidence="14 15">
    <name type="scientific">Calycina marina</name>
    <dbReference type="NCBI Taxonomy" id="1763456"/>
    <lineage>
        <taxon>Eukaryota</taxon>
        <taxon>Fungi</taxon>
        <taxon>Dikarya</taxon>
        <taxon>Ascomycota</taxon>
        <taxon>Pezizomycotina</taxon>
        <taxon>Leotiomycetes</taxon>
        <taxon>Helotiales</taxon>
        <taxon>Pezizellaceae</taxon>
        <taxon>Calycina</taxon>
    </lineage>
</organism>
<dbReference type="PROSITE" id="PS50893">
    <property type="entry name" value="ABC_TRANSPORTER_2"/>
    <property type="match status" value="2"/>
</dbReference>
<dbReference type="InterPro" id="IPR003439">
    <property type="entry name" value="ABC_transporter-like_ATP-bd"/>
</dbReference>
<dbReference type="Pfam" id="PF00664">
    <property type="entry name" value="ABC_membrane"/>
    <property type="match status" value="2"/>
</dbReference>
<proteinExistence type="inferred from homology"/>
<dbReference type="Proteomes" id="UP000887226">
    <property type="component" value="Unassembled WGS sequence"/>
</dbReference>
<feature type="transmembrane region" description="Helical" evidence="11">
    <location>
        <begin position="769"/>
        <end position="793"/>
    </location>
</feature>
<dbReference type="GO" id="GO:0140359">
    <property type="term" value="F:ABC-type transporter activity"/>
    <property type="evidence" value="ECO:0007669"/>
    <property type="project" value="InterPro"/>
</dbReference>
<dbReference type="EMBL" id="MU253943">
    <property type="protein sequence ID" value="KAG9243909.1"/>
    <property type="molecule type" value="Genomic_DNA"/>
</dbReference>
<reference evidence="14" key="1">
    <citation type="journal article" date="2021" name="IMA Fungus">
        <title>Genomic characterization of three marine fungi, including Emericellopsis atlantica sp. nov. with signatures of a generalist lifestyle and marine biomass degradation.</title>
        <authorList>
            <person name="Hagestad O.C."/>
            <person name="Hou L."/>
            <person name="Andersen J.H."/>
            <person name="Hansen E.H."/>
            <person name="Altermark B."/>
            <person name="Li C."/>
            <person name="Kuhnert E."/>
            <person name="Cox R.J."/>
            <person name="Crous P.W."/>
            <person name="Spatafora J.W."/>
            <person name="Lail K."/>
            <person name="Amirebrahimi M."/>
            <person name="Lipzen A."/>
            <person name="Pangilinan J."/>
            <person name="Andreopoulos W."/>
            <person name="Hayes R.D."/>
            <person name="Ng V."/>
            <person name="Grigoriev I.V."/>
            <person name="Jackson S.A."/>
            <person name="Sutton T.D.S."/>
            <person name="Dobson A.D.W."/>
            <person name="Rama T."/>
        </authorList>
    </citation>
    <scope>NUCLEOTIDE SEQUENCE</scope>
    <source>
        <strain evidence="14">TRa3180A</strain>
    </source>
</reference>
<dbReference type="InterPro" id="IPR036640">
    <property type="entry name" value="ABC1_TM_sf"/>
</dbReference>
<feature type="domain" description="ABC transporter" evidence="12">
    <location>
        <begin position="363"/>
        <end position="594"/>
    </location>
</feature>
<evidence type="ECO:0000313" key="15">
    <source>
        <dbReference type="Proteomes" id="UP000887226"/>
    </source>
</evidence>
<evidence type="ECO:0000256" key="6">
    <source>
        <dbReference type="ARBA" id="ARBA00022741"/>
    </source>
</evidence>
<keyword evidence="8 11" id="KW-1133">Transmembrane helix</keyword>
<dbReference type="GO" id="GO:0005524">
    <property type="term" value="F:ATP binding"/>
    <property type="evidence" value="ECO:0007669"/>
    <property type="project" value="UniProtKB-KW"/>
</dbReference>
<accession>A0A9P7Z1Y6</accession>
<dbReference type="GO" id="GO:0005886">
    <property type="term" value="C:plasma membrane"/>
    <property type="evidence" value="ECO:0007669"/>
    <property type="project" value="UniProtKB-SubCell"/>
</dbReference>
<feature type="domain" description="ABC transmembrane type-1" evidence="13">
    <location>
        <begin position="145"/>
        <end position="330"/>
    </location>
</feature>
<keyword evidence="4" id="KW-1003">Cell membrane</keyword>
<keyword evidence="3" id="KW-0813">Transport</keyword>
<evidence type="ECO:0000259" key="13">
    <source>
        <dbReference type="PROSITE" id="PS50929"/>
    </source>
</evidence>
<evidence type="ECO:0000256" key="11">
    <source>
        <dbReference type="SAM" id="Phobius"/>
    </source>
</evidence>
<evidence type="ECO:0000256" key="7">
    <source>
        <dbReference type="ARBA" id="ARBA00022840"/>
    </source>
</evidence>
<comment type="subcellular location">
    <subcellularLocation>
        <location evidence="1">Cell membrane</location>
        <topology evidence="1">Multi-pass membrane protein</topology>
    </subcellularLocation>
</comment>
<dbReference type="Gene3D" id="3.40.50.300">
    <property type="entry name" value="P-loop containing nucleotide triphosphate hydrolases"/>
    <property type="match status" value="2"/>
</dbReference>
<dbReference type="SUPFAM" id="SSF52540">
    <property type="entry name" value="P-loop containing nucleoside triphosphate hydrolases"/>
    <property type="match status" value="2"/>
</dbReference>
<protein>
    <submittedName>
        <fullName evidence="14">ATP-binding cassette transporter</fullName>
    </submittedName>
</protein>
<feature type="domain" description="ABC transporter" evidence="12">
    <location>
        <begin position="957"/>
        <end position="1189"/>
    </location>
</feature>
<evidence type="ECO:0000256" key="3">
    <source>
        <dbReference type="ARBA" id="ARBA00022448"/>
    </source>
</evidence>
<keyword evidence="7 14" id="KW-0067">ATP-binding</keyword>
<feature type="transmembrane region" description="Helical" evidence="11">
    <location>
        <begin position="642"/>
        <end position="663"/>
    </location>
</feature>
<feature type="transmembrane region" description="Helical" evidence="11">
    <location>
        <begin position="745"/>
        <end position="763"/>
    </location>
</feature>
<dbReference type="InterPro" id="IPR044726">
    <property type="entry name" value="ABCC_6TM_D2"/>
</dbReference>
<dbReference type="InterPro" id="IPR003593">
    <property type="entry name" value="AAA+_ATPase"/>
</dbReference>
<feature type="transmembrane region" description="Helical" evidence="11">
    <location>
        <begin position="675"/>
        <end position="696"/>
    </location>
</feature>
<dbReference type="SMART" id="SM00382">
    <property type="entry name" value="AAA"/>
    <property type="match status" value="2"/>
</dbReference>
<dbReference type="InterPro" id="IPR050173">
    <property type="entry name" value="ABC_transporter_C-like"/>
</dbReference>
<dbReference type="FunFam" id="1.20.1560.10:FF:000055">
    <property type="entry name" value="ABC multidrug transporter (Eurofung)"/>
    <property type="match status" value="1"/>
</dbReference>
<comment type="similarity">
    <text evidence="2">Belongs to the ABC transporter superfamily. ABCC family. Conjugate transporter (TC 3.A.1.208) subfamily.</text>
</comment>
<evidence type="ECO:0000256" key="10">
    <source>
        <dbReference type="ARBA" id="ARBA00023180"/>
    </source>
</evidence>
<evidence type="ECO:0000256" key="5">
    <source>
        <dbReference type="ARBA" id="ARBA00022692"/>
    </source>
</evidence>
<evidence type="ECO:0000256" key="9">
    <source>
        <dbReference type="ARBA" id="ARBA00023136"/>
    </source>
</evidence>
<dbReference type="SUPFAM" id="SSF90123">
    <property type="entry name" value="ABC transporter transmembrane region"/>
    <property type="match status" value="2"/>
</dbReference>
<evidence type="ECO:0000256" key="8">
    <source>
        <dbReference type="ARBA" id="ARBA00022989"/>
    </source>
</evidence>
<dbReference type="InterPro" id="IPR044746">
    <property type="entry name" value="ABCC_6TM_D1"/>
</dbReference>
<dbReference type="InterPro" id="IPR011527">
    <property type="entry name" value="ABC1_TM_dom"/>
</dbReference>
<keyword evidence="5 11" id="KW-0812">Transmembrane</keyword>
<dbReference type="FunFam" id="1.20.1560.10:FF:000066">
    <property type="entry name" value="ABC multidrug transporter (Eurofung)"/>
    <property type="match status" value="1"/>
</dbReference>
<keyword evidence="10" id="KW-0325">Glycoprotein</keyword>
<dbReference type="CDD" id="cd18580">
    <property type="entry name" value="ABC_6TM_ABCC_D2"/>
    <property type="match status" value="1"/>
</dbReference>
<dbReference type="OrthoDB" id="6500128at2759"/>
<dbReference type="GO" id="GO:0016887">
    <property type="term" value="F:ATP hydrolysis activity"/>
    <property type="evidence" value="ECO:0007669"/>
    <property type="project" value="InterPro"/>
</dbReference>
<gene>
    <name evidence="14" type="ORF">BJ878DRAFT_551750</name>
</gene>
<dbReference type="PROSITE" id="PS50929">
    <property type="entry name" value="ABC_TM1F"/>
    <property type="match status" value="2"/>
</dbReference>
<dbReference type="FunFam" id="3.40.50.300:FF:002145">
    <property type="entry name" value="ABC transporter (MsbA subfamily)"/>
    <property type="match status" value="1"/>
</dbReference>
<keyword evidence="9 11" id="KW-0472">Membrane</keyword>
<keyword evidence="6" id="KW-0547">Nucleotide-binding</keyword>
<dbReference type="PANTHER" id="PTHR24223">
    <property type="entry name" value="ATP-BINDING CASSETTE SUB-FAMILY C"/>
    <property type="match status" value="1"/>
</dbReference>